<feature type="domain" description="HTH tetR-type" evidence="6">
    <location>
        <begin position="9"/>
        <end position="71"/>
    </location>
</feature>
<dbReference type="InterPro" id="IPR001647">
    <property type="entry name" value="HTH_TetR"/>
</dbReference>
<dbReference type="PANTHER" id="PTHR30055:SF234">
    <property type="entry name" value="HTH-TYPE TRANSCRIPTIONAL REGULATOR BETI"/>
    <property type="match status" value="1"/>
</dbReference>
<dbReference type="PANTHER" id="PTHR30055">
    <property type="entry name" value="HTH-TYPE TRANSCRIPTIONAL REGULATOR RUTR"/>
    <property type="match status" value="1"/>
</dbReference>
<keyword evidence="2 4" id="KW-0238">DNA-binding</keyword>
<dbReference type="Pfam" id="PF18556">
    <property type="entry name" value="TetR_C_35"/>
    <property type="match status" value="1"/>
</dbReference>
<feature type="compositionally biased region" description="Gly residues" evidence="5">
    <location>
        <begin position="209"/>
        <end position="220"/>
    </location>
</feature>
<feature type="DNA-binding region" description="H-T-H motif" evidence="4">
    <location>
        <begin position="34"/>
        <end position="53"/>
    </location>
</feature>
<dbReference type="SUPFAM" id="SSF46689">
    <property type="entry name" value="Homeodomain-like"/>
    <property type="match status" value="1"/>
</dbReference>
<keyword evidence="1" id="KW-0805">Transcription regulation</keyword>
<reference evidence="7 8" key="1">
    <citation type="submission" date="2024-03" db="EMBL/GenBank/DDBJ databases">
        <title>Draft genome sequence of Pseudonocardia carboxydivorans JCM 14827.</title>
        <authorList>
            <person name="Duangmal K."/>
        </authorList>
    </citation>
    <scope>NUCLEOTIDE SEQUENCE [LARGE SCALE GENOMIC DNA]</scope>
    <source>
        <strain evidence="7 8">JCM 14827</strain>
    </source>
</reference>
<accession>A0ABU9AD79</accession>
<evidence type="ECO:0000256" key="2">
    <source>
        <dbReference type="ARBA" id="ARBA00023125"/>
    </source>
</evidence>
<dbReference type="InterPro" id="IPR050109">
    <property type="entry name" value="HTH-type_TetR-like_transc_reg"/>
</dbReference>
<dbReference type="Gene3D" id="1.10.357.10">
    <property type="entry name" value="Tetracycline Repressor, domain 2"/>
    <property type="match status" value="1"/>
</dbReference>
<dbReference type="InterPro" id="IPR009057">
    <property type="entry name" value="Homeodomain-like_sf"/>
</dbReference>
<keyword evidence="8" id="KW-1185">Reference proteome</keyword>
<evidence type="ECO:0000256" key="1">
    <source>
        <dbReference type="ARBA" id="ARBA00023015"/>
    </source>
</evidence>
<dbReference type="PROSITE" id="PS50977">
    <property type="entry name" value="HTH_TETR_2"/>
    <property type="match status" value="1"/>
</dbReference>
<dbReference type="InterPro" id="IPR040611">
    <property type="entry name" value="AlkX_C"/>
</dbReference>
<proteinExistence type="predicted"/>
<keyword evidence="3" id="KW-0804">Transcription</keyword>
<dbReference type="Pfam" id="PF00440">
    <property type="entry name" value="TetR_N"/>
    <property type="match status" value="1"/>
</dbReference>
<protein>
    <submittedName>
        <fullName evidence="7">TetR family transcriptional regulator</fullName>
    </submittedName>
</protein>
<dbReference type="RefSeq" id="WP_346104808.1">
    <property type="nucleotide sequence ID" value="NZ_BAAAOD010000040.1"/>
</dbReference>
<gene>
    <name evidence="7" type="ORF">WG925_06345</name>
</gene>
<evidence type="ECO:0000256" key="3">
    <source>
        <dbReference type="ARBA" id="ARBA00023163"/>
    </source>
</evidence>
<evidence type="ECO:0000313" key="8">
    <source>
        <dbReference type="Proteomes" id="UP001367513"/>
    </source>
</evidence>
<evidence type="ECO:0000256" key="5">
    <source>
        <dbReference type="SAM" id="MobiDB-lite"/>
    </source>
</evidence>
<feature type="compositionally biased region" description="Low complexity" evidence="5">
    <location>
        <begin position="196"/>
        <end position="208"/>
    </location>
</feature>
<evidence type="ECO:0000259" key="6">
    <source>
        <dbReference type="PROSITE" id="PS50977"/>
    </source>
</evidence>
<dbReference type="Proteomes" id="UP001367513">
    <property type="component" value="Unassembled WGS sequence"/>
</dbReference>
<feature type="region of interest" description="Disordered" evidence="5">
    <location>
        <begin position="192"/>
        <end position="220"/>
    </location>
</feature>
<dbReference type="EMBL" id="JBBPIX010000002">
    <property type="protein sequence ID" value="MEK6463360.1"/>
    <property type="molecule type" value="Genomic_DNA"/>
</dbReference>
<evidence type="ECO:0000256" key="4">
    <source>
        <dbReference type="PROSITE-ProRule" id="PRU00335"/>
    </source>
</evidence>
<evidence type="ECO:0000313" key="7">
    <source>
        <dbReference type="EMBL" id="MEK6463360.1"/>
    </source>
</evidence>
<organism evidence="7 8">
    <name type="scientific">Pseudonocardia alni subsp. carboxydivorans</name>
    <dbReference type="NCBI Taxonomy" id="415010"/>
    <lineage>
        <taxon>Bacteria</taxon>
        <taxon>Bacillati</taxon>
        <taxon>Actinomycetota</taxon>
        <taxon>Actinomycetes</taxon>
        <taxon>Pseudonocardiales</taxon>
        <taxon>Pseudonocardiaceae</taxon>
        <taxon>Pseudonocardia</taxon>
    </lineage>
</organism>
<comment type="caution">
    <text evidence="7">The sequence shown here is derived from an EMBL/GenBank/DDBJ whole genome shotgun (WGS) entry which is preliminary data.</text>
</comment>
<sequence>MSERRTMARRARDELRGEVLDVAERLAVAGERPSMPELARRVGVSRQTLYSEFGDRDGLAAALMLRATDRFLDRIEAALDGEPDLYAAWVAAVDAALTEAGENPLIKALLSGDAAVPSAFGADSGPIIAAAAERSASYLRRVRPGAREHDVRLAAETAARLTVSHMVLPTGPAARSAEDIATVVVRTLGDAGLRTASPAPRGSRSTSGGTTGAGPAGPVS</sequence>
<name>A0ABU9AD79_PSEA5</name>